<organism evidence="1 2">
    <name type="scientific">Siccirubricoccus deserti</name>
    <dbReference type="NCBI Taxonomy" id="2013562"/>
    <lineage>
        <taxon>Bacteria</taxon>
        <taxon>Pseudomonadati</taxon>
        <taxon>Pseudomonadota</taxon>
        <taxon>Alphaproteobacteria</taxon>
        <taxon>Acetobacterales</taxon>
        <taxon>Roseomonadaceae</taxon>
        <taxon>Siccirubricoccus</taxon>
    </lineage>
</organism>
<accession>A0A9X0R5N0</accession>
<dbReference type="Proteomes" id="UP000600101">
    <property type="component" value="Unassembled WGS sequence"/>
</dbReference>
<evidence type="ECO:0000313" key="2">
    <source>
        <dbReference type="Proteomes" id="UP000600101"/>
    </source>
</evidence>
<dbReference type="AlphaFoldDB" id="A0A9X0R5N0"/>
<dbReference type="InterPro" id="IPR011231">
    <property type="entry name" value="Phage_VT1-Sakai_H0018"/>
</dbReference>
<gene>
    <name evidence="1" type="ORF">H7965_26660</name>
</gene>
<comment type="caution">
    <text evidence="1">The sequence shown here is derived from an EMBL/GenBank/DDBJ whole genome shotgun (WGS) entry which is preliminary data.</text>
</comment>
<evidence type="ECO:0000313" key="1">
    <source>
        <dbReference type="EMBL" id="MBC4018842.1"/>
    </source>
</evidence>
<reference evidence="1" key="1">
    <citation type="submission" date="2020-08" db="EMBL/GenBank/DDBJ databases">
        <authorList>
            <person name="Hu Y."/>
            <person name="Nguyen S.V."/>
            <person name="Li F."/>
            <person name="Fanning S."/>
        </authorList>
    </citation>
    <scope>NUCLEOTIDE SEQUENCE</scope>
    <source>
        <strain evidence="1">SYSU D8009</strain>
    </source>
</reference>
<protein>
    <submittedName>
        <fullName evidence="1">DUF2190 family protein</fullName>
    </submittedName>
</protein>
<dbReference type="EMBL" id="JACOMF010000085">
    <property type="protein sequence ID" value="MBC4018842.1"/>
    <property type="molecule type" value="Genomic_DNA"/>
</dbReference>
<dbReference type="PIRSF" id="PIRSF030771">
    <property type="entry name" value="UCP030771"/>
    <property type="match status" value="1"/>
</dbReference>
<sequence length="115" mass="11751">MRNYVQPGDSLALAVPYAGGVTSGQGVLVGALFGVAAVDGVQNEIIECQTKGVFDIAKEPALAITAGARLFWDNTNRRLTTTATGNFQVGMATAAALAADTTVRAVLLRVPASGT</sequence>
<dbReference type="RefSeq" id="WP_186773582.1">
    <property type="nucleotide sequence ID" value="NZ_JACOMF010000085.1"/>
</dbReference>
<name>A0A9X0R5N0_9PROT</name>
<proteinExistence type="predicted"/>
<keyword evidence="2" id="KW-1185">Reference proteome</keyword>
<dbReference type="Pfam" id="PF09956">
    <property type="entry name" value="Phage_cement_2"/>
    <property type="match status" value="1"/>
</dbReference>